<evidence type="ECO:0000313" key="2">
    <source>
        <dbReference type="EMBL" id="MBX70428.1"/>
    </source>
</evidence>
<feature type="compositionally biased region" description="Basic and acidic residues" evidence="1">
    <location>
        <begin position="95"/>
        <end position="112"/>
    </location>
</feature>
<evidence type="ECO:0000256" key="1">
    <source>
        <dbReference type="SAM" id="MobiDB-lite"/>
    </source>
</evidence>
<reference evidence="2" key="1">
    <citation type="submission" date="2018-02" db="EMBL/GenBank/DDBJ databases">
        <title>Rhizophora mucronata_Transcriptome.</title>
        <authorList>
            <person name="Meera S.P."/>
            <person name="Sreeshan A."/>
            <person name="Augustine A."/>
        </authorList>
    </citation>
    <scope>NUCLEOTIDE SEQUENCE</scope>
    <source>
        <tissue evidence="2">Leaf</tissue>
    </source>
</reference>
<accession>A0A2P2QU19</accession>
<proteinExistence type="predicted"/>
<dbReference type="AlphaFoldDB" id="A0A2P2QU19"/>
<feature type="region of interest" description="Disordered" evidence="1">
    <location>
        <begin position="95"/>
        <end position="136"/>
    </location>
</feature>
<organism evidence="2">
    <name type="scientific">Rhizophora mucronata</name>
    <name type="common">Asiatic mangrove</name>
    <dbReference type="NCBI Taxonomy" id="61149"/>
    <lineage>
        <taxon>Eukaryota</taxon>
        <taxon>Viridiplantae</taxon>
        <taxon>Streptophyta</taxon>
        <taxon>Embryophyta</taxon>
        <taxon>Tracheophyta</taxon>
        <taxon>Spermatophyta</taxon>
        <taxon>Magnoliopsida</taxon>
        <taxon>eudicotyledons</taxon>
        <taxon>Gunneridae</taxon>
        <taxon>Pentapetalae</taxon>
        <taxon>rosids</taxon>
        <taxon>fabids</taxon>
        <taxon>Malpighiales</taxon>
        <taxon>Rhizophoraceae</taxon>
        <taxon>Rhizophora</taxon>
    </lineage>
</organism>
<dbReference type="EMBL" id="GGEC01089944">
    <property type="protein sequence ID" value="MBX70428.1"/>
    <property type="molecule type" value="Transcribed_RNA"/>
</dbReference>
<protein>
    <submittedName>
        <fullName evidence="2">Uncharacterized protein MANES_17G076600</fullName>
    </submittedName>
</protein>
<name>A0A2P2QU19_RHIMU</name>
<sequence>MAFCYSKLMGPTFSPITGSRDSSTTIKQLPAIQVMSLKEQKLHTRASFNVLRRETLLYLTVETLVGATIFSTESAEAQVGRLENKKKVAEKLEKLREKAGVSKAKPSPDENKPPPPTPFQTPKERSAGPLTEAILP</sequence>